<organism evidence="17 18">
    <name type="scientific">Aeromicrobium halocynthiae</name>
    <dbReference type="NCBI Taxonomy" id="560557"/>
    <lineage>
        <taxon>Bacteria</taxon>
        <taxon>Bacillati</taxon>
        <taxon>Actinomycetota</taxon>
        <taxon>Actinomycetes</taxon>
        <taxon>Propionibacteriales</taxon>
        <taxon>Nocardioidaceae</taxon>
        <taxon>Aeromicrobium</taxon>
    </lineage>
</organism>
<dbReference type="CDD" id="cd00075">
    <property type="entry name" value="HATPase"/>
    <property type="match status" value="1"/>
</dbReference>
<keyword evidence="4" id="KW-0597">Phosphoprotein</keyword>
<feature type="domain" description="Histidine kinase" evidence="15">
    <location>
        <begin position="283"/>
        <end position="496"/>
    </location>
</feature>
<accession>A0ABN2VV21</accession>
<dbReference type="Pfam" id="PF00672">
    <property type="entry name" value="HAMP"/>
    <property type="match status" value="1"/>
</dbReference>
<dbReference type="PANTHER" id="PTHR42878">
    <property type="entry name" value="TWO-COMPONENT HISTIDINE KINASE"/>
    <property type="match status" value="1"/>
</dbReference>
<dbReference type="PROSITE" id="PS50885">
    <property type="entry name" value="HAMP"/>
    <property type="match status" value="1"/>
</dbReference>
<dbReference type="RefSeq" id="WP_344324316.1">
    <property type="nucleotide sequence ID" value="NZ_BAAAPY010000001.1"/>
</dbReference>
<keyword evidence="8" id="KW-0418">Kinase</keyword>
<evidence type="ECO:0000256" key="11">
    <source>
        <dbReference type="ARBA" id="ARBA00023012"/>
    </source>
</evidence>
<dbReference type="InterPro" id="IPR050351">
    <property type="entry name" value="BphY/WalK/GraS-like"/>
</dbReference>
<evidence type="ECO:0000256" key="14">
    <source>
        <dbReference type="SAM" id="Phobius"/>
    </source>
</evidence>
<keyword evidence="9" id="KW-0067">ATP-binding</keyword>
<dbReference type="InterPro" id="IPR036890">
    <property type="entry name" value="HATPase_C_sf"/>
</dbReference>
<evidence type="ECO:0000256" key="9">
    <source>
        <dbReference type="ARBA" id="ARBA00022840"/>
    </source>
</evidence>
<dbReference type="InterPro" id="IPR047669">
    <property type="entry name" value="MtrAB_MtrB"/>
</dbReference>
<dbReference type="InterPro" id="IPR003594">
    <property type="entry name" value="HATPase_dom"/>
</dbReference>
<keyword evidence="6 14" id="KW-0812">Transmembrane</keyword>
<dbReference type="EMBL" id="BAAAPY010000001">
    <property type="protein sequence ID" value="GAA2071609.1"/>
    <property type="molecule type" value="Genomic_DNA"/>
</dbReference>
<dbReference type="Gene3D" id="1.10.287.130">
    <property type="match status" value="1"/>
</dbReference>
<evidence type="ECO:0000259" key="15">
    <source>
        <dbReference type="PROSITE" id="PS50109"/>
    </source>
</evidence>
<dbReference type="Gene3D" id="6.10.340.10">
    <property type="match status" value="1"/>
</dbReference>
<dbReference type="Proteomes" id="UP001501480">
    <property type="component" value="Unassembled WGS sequence"/>
</dbReference>
<feature type="transmembrane region" description="Helical" evidence="14">
    <location>
        <begin position="12"/>
        <end position="37"/>
    </location>
</feature>
<dbReference type="InterPro" id="IPR003661">
    <property type="entry name" value="HisK_dim/P_dom"/>
</dbReference>
<dbReference type="SMART" id="SM00304">
    <property type="entry name" value="HAMP"/>
    <property type="match status" value="1"/>
</dbReference>
<dbReference type="InterPro" id="IPR004358">
    <property type="entry name" value="Sig_transdc_His_kin-like_C"/>
</dbReference>
<dbReference type="SMART" id="SM00388">
    <property type="entry name" value="HisKA"/>
    <property type="match status" value="1"/>
</dbReference>
<evidence type="ECO:0000256" key="8">
    <source>
        <dbReference type="ARBA" id="ARBA00022777"/>
    </source>
</evidence>
<reference evidence="17 18" key="1">
    <citation type="journal article" date="2019" name="Int. J. Syst. Evol. Microbiol.">
        <title>The Global Catalogue of Microorganisms (GCM) 10K type strain sequencing project: providing services to taxonomists for standard genome sequencing and annotation.</title>
        <authorList>
            <consortium name="The Broad Institute Genomics Platform"/>
            <consortium name="The Broad Institute Genome Sequencing Center for Infectious Disease"/>
            <person name="Wu L."/>
            <person name="Ma J."/>
        </authorList>
    </citation>
    <scope>NUCLEOTIDE SEQUENCE [LARGE SCALE GENOMIC DNA]</scope>
    <source>
        <strain evidence="17 18">JCM 15749</strain>
    </source>
</reference>
<dbReference type="Pfam" id="PF00512">
    <property type="entry name" value="HisKA"/>
    <property type="match status" value="1"/>
</dbReference>
<feature type="transmembrane region" description="Helical" evidence="14">
    <location>
        <begin position="195"/>
        <end position="214"/>
    </location>
</feature>
<comment type="catalytic activity">
    <reaction evidence="1">
        <text>ATP + protein L-histidine = ADP + protein N-phospho-L-histidine.</text>
        <dbReference type="EC" id="2.7.13.3"/>
    </reaction>
</comment>
<gene>
    <name evidence="17" type="ORF">GCM10009821_06850</name>
</gene>
<dbReference type="CDD" id="cd00082">
    <property type="entry name" value="HisKA"/>
    <property type="match status" value="1"/>
</dbReference>
<name>A0ABN2VV21_9ACTN</name>
<comment type="caution">
    <text evidence="17">The sequence shown here is derived from an EMBL/GenBank/DDBJ whole genome shotgun (WGS) entry which is preliminary data.</text>
</comment>
<comment type="subcellular location">
    <subcellularLocation>
        <location evidence="2">Cell membrane</location>
    </subcellularLocation>
</comment>
<dbReference type="Pfam" id="PF02518">
    <property type="entry name" value="HATPase_c"/>
    <property type="match status" value="1"/>
</dbReference>
<keyword evidence="5" id="KW-0808">Transferase</keyword>
<keyword evidence="18" id="KW-1185">Reference proteome</keyword>
<dbReference type="CDD" id="cd06225">
    <property type="entry name" value="HAMP"/>
    <property type="match status" value="1"/>
</dbReference>
<evidence type="ECO:0000313" key="17">
    <source>
        <dbReference type="EMBL" id="GAA2071609.1"/>
    </source>
</evidence>
<evidence type="ECO:0000256" key="4">
    <source>
        <dbReference type="ARBA" id="ARBA00022553"/>
    </source>
</evidence>
<dbReference type="InterPro" id="IPR005467">
    <property type="entry name" value="His_kinase_dom"/>
</dbReference>
<evidence type="ECO:0000259" key="16">
    <source>
        <dbReference type="PROSITE" id="PS50885"/>
    </source>
</evidence>
<evidence type="ECO:0000256" key="7">
    <source>
        <dbReference type="ARBA" id="ARBA00022741"/>
    </source>
</evidence>
<evidence type="ECO:0000256" key="5">
    <source>
        <dbReference type="ARBA" id="ARBA00022679"/>
    </source>
</evidence>
<dbReference type="InterPro" id="IPR003660">
    <property type="entry name" value="HAMP_dom"/>
</dbReference>
<dbReference type="EC" id="2.7.13.3" evidence="3"/>
<dbReference type="SMART" id="SM00387">
    <property type="entry name" value="HATPase_c"/>
    <property type="match status" value="1"/>
</dbReference>
<dbReference type="SUPFAM" id="SSF47384">
    <property type="entry name" value="Homodimeric domain of signal transducing histidine kinase"/>
    <property type="match status" value="1"/>
</dbReference>
<feature type="domain" description="HAMP" evidence="16">
    <location>
        <begin position="216"/>
        <end position="268"/>
    </location>
</feature>
<evidence type="ECO:0000256" key="10">
    <source>
        <dbReference type="ARBA" id="ARBA00022989"/>
    </source>
</evidence>
<sequence length="514" mass="55930">MSRLLGLWRRSLQVRVVLSTVLLSSFVIGLTGSALLTSVAAGLAERRQEVVVAEARSGLDAAQAQLDAEVESVPTAQSISLAQIVDTLTQTDPSARAYELVLDGPFGAEDRTAPRRSSTALDADAVPADLQQSVRSEPGLFWRYAELSVLGAGNDVPTVVVGRQLTSPSTGDTYAMYYLFPLVEQQTTVDLVRRALLVGGLVMVLLVGGVVLLVSRQVVGPVRLARRVAERYAAGNLEQRMHVEGEDDIARLSTSFNQMAASLQSQIRRLQDLSRLQQRFVSDVSHELRTPLTTVQMGAQMLFDARETFDPKTARAAELLRTELGRFERLLSDLLDLSRFDAGAAQLELSEVDLADIARRTRSDPVAGRLGVRVQVMGAARPVKVEADVRRVERIVRNLVQNAAKYSGSPVIEVEVGQRADRVSLVVRDFGVGLDDDENLRVFDRFWRADPARTEGGTGLGLAIAREDAGLHGGTLRAHGRPGEGAEFVLTLPRRVERPEGEVADEPAVALRFA</sequence>
<keyword evidence="14" id="KW-0472">Membrane</keyword>
<dbReference type="InterPro" id="IPR036097">
    <property type="entry name" value="HisK_dim/P_sf"/>
</dbReference>
<keyword evidence="10 14" id="KW-1133">Transmembrane helix</keyword>
<dbReference type="PRINTS" id="PR00344">
    <property type="entry name" value="BCTRLSENSOR"/>
</dbReference>
<evidence type="ECO:0000256" key="6">
    <source>
        <dbReference type="ARBA" id="ARBA00022692"/>
    </source>
</evidence>
<proteinExistence type="predicted"/>
<dbReference type="PROSITE" id="PS50109">
    <property type="entry name" value="HIS_KIN"/>
    <property type="match status" value="1"/>
</dbReference>
<dbReference type="SUPFAM" id="SSF55874">
    <property type="entry name" value="ATPase domain of HSP90 chaperone/DNA topoisomerase II/histidine kinase"/>
    <property type="match status" value="1"/>
</dbReference>
<evidence type="ECO:0000256" key="1">
    <source>
        <dbReference type="ARBA" id="ARBA00000085"/>
    </source>
</evidence>
<dbReference type="NCBIfam" id="NF040691">
    <property type="entry name" value="MtrAB_MtrB"/>
    <property type="match status" value="1"/>
</dbReference>
<evidence type="ECO:0000313" key="18">
    <source>
        <dbReference type="Proteomes" id="UP001501480"/>
    </source>
</evidence>
<protein>
    <recommendedName>
        <fullName evidence="12">Sensor histidine kinase MtrB</fullName>
        <ecNumber evidence="3">2.7.13.3</ecNumber>
    </recommendedName>
    <alternativeName>
        <fullName evidence="13">Sensor-like histidine kinase SenX3</fullName>
    </alternativeName>
</protein>
<keyword evidence="11" id="KW-0902">Two-component regulatory system</keyword>
<dbReference type="PANTHER" id="PTHR42878:SF7">
    <property type="entry name" value="SENSOR HISTIDINE KINASE GLRK"/>
    <property type="match status" value="1"/>
</dbReference>
<dbReference type="SUPFAM" id="SSF158472">
    <property type="entry name" value="HAMP domain-like"/>
    <property type="match status" value="1"/>
</dbReference>
<evidence type="ECO:0000256" key="12">
    <source>
        <dbReference type="ARBA" id="ARBA00035305"/>
    </source>
</evidence>
<evidence type="ECO:0000256" key="3">
    <source>
        <dbReference type="ARBA" id="ARBA00012438"/>
    </source>
</evidence>
<dbReference type="Gene3D" id="3.30.565.10">
    <property type="entry name" value="Histidine kinase-like ATPase, C-terminal domain"/>
    <property type="match status" value="1"/>
</dbReference>
<evidence type="ECO:0000256" key="2">
    <source>
        <dbReference type="ARBA" id="ARBA00004236"/>
    </source>
</evidence>
<evidence type="ECO:0000256" key="13">
    <source>
        <dbReference type="ARBA" id="ARBA00039401"/>
    </source>
</evidence>
<keyword evidence="7" id="KW-0547">Nucleotide-binding</keyword>